<dbReference type="Pfam" id="PF13343">
    <property type="entry name" value="SBP_bac_6"/>
    <property type="match status" value="1"/>
</dbReference>
<dbReference type="PANTHER" id="PTHR30006:SF24">
    <property type="entry name" value="SLL0237 PROTEIN"/>
    <property type="match status" value="1"/>
</dbReference>
<gene>
    <name evidence="2" type="ORF">UC8_18180</name>
</gene>
<dbReference type="PANTHER" id="PTHR30006">
    <property type="entry name" value="THIAMINE-BINDING PERIPLASMIC PROTEIN-RELATED"/>
    <property type="match status" value="1"/>
</dbReference>
<sequence length="349" mass="38439">MRFLKQHKLTLGLLTLTLLGVYGCVPKPDGEVVVYSALDREFAAPILSAFHRASDNQITPIPKYDVESTKTIGLVNRIIAEADAPVCDVFWNNEILHTVRLQKKGLLQAHDWPVGNSWPPSMQASDNTWCGFAARGRVLLVNTKLLPDEQEWPRTVAELADPRWRDKCAIARPLFGTTATHAAVLDVSMGEQAAEEFFRKVADNATVLSGNKQVALAVASGQVAWGLTDTDDAIIEKDDEMPVAIVFPDQAPGQPGCLRIPNTVAILKNAPHAEAAKRLADYLMNAQTEDRLAMGISSQIPVSKEATVRPHVLPETPVRWMDVDFEAAADRWEQLAPKLEQIFSGETEF</sequence>
<dbReference type="AlphaFoldDB" id="A0A5B9QPG5"/>
<dbReference type="OrthoDB" id="9791045at2"/>
<evidence type="ECO:0000313" key="3">
    <source>
        <dbReference type="Proteomes" id="UP000325286"/>
    </source>
</evidence>
<keyword evidence="1" id="KW-0732">Signal</keyword>
<dbReference type="SUPFAM" id="SSF53850">
    <property type="entry name" value="Periplasmic binding protein-like II"/>
    <property type="match status" value="1"/>
</dbReference>
<evidence type="ECO:0000313" key="2">
    <source>
        <dbReference type="EMBL" id="QEG39819.1"/>
    </source>
</evidence>
<evidence type="ECO:0000256" key="1">
    <source>
        <dbReference type="ARBA" id="ARBA00022729"/>
    </source>
</evidence>
<reference evidence="2 3" key="1">
    <citation type="submission" date="2019-08" db="EMBL/GenBank/DDBJ databases">
        <title>Deep-cultivation of Planctomycetes and their phenomic and genomic characterization uncovers novel biology.</title>
        <authorList>
            <person name="Wiegand S."/>
            <person name="Jogler M."/>
            <person name="Boedeker C."/>
            <person name="Pinto D."/>
            <person name="Vollmers J."/>
            <person name="Rivas-Marin E."/>
            <person name="Kohn T."/>
            <person name="Peeters S.H."/>
            <person name="Heuer A."/>
            <person name="Rast P."/>
            <person name="Oberbeckmann S."/>
            <person name="Bunk B."/>
            <person name="Jeske O."/>
            <person name="Meyerdierks A."/>
            <person name="Storesund J.E."/>
            <person name="Kallscheuer N."/>
            <person name="Luecker S."/>
            <person name="Lage O.M."/>
            <person name="Pohl T."/>
            <person name="Merkel B.J."/>
            <person name="Hornburger P."/>
            <person name="Mueller R.-W."/>
            <person name="Bruemmer F."/>
            <person name="Labrenz M."/>
            <person name="Spormann A.M."/>
            <person name="Op den Camp H."/>
            <person name="Overmann J."/>
            <person name="Amann R."/>
            <person name="Jetten M.S.M."/>
            <person name="Mascher T."/>
            <person name="Medema M.H."/>
            <person name="Devos D.P."/>
            <person name="Kaster A.-K."/>
            <person name="Ovreas L."/>
            <person name="Rohde M."/>
            <person name="Galperin M.Y."/>
            <person name="Jogler C."/>
        </authorList>
    </citation>
    <scope>NUCLEOTIDE SEQUENCE [LARGE SCALE GENOMIC DNA]</scope>
    <source>
        <strain evidence="2 3">UC8</strain>
    </source>
</reference>
<accession>A0A5B9QPG5</accession>
<organism evidence="2 3">
    <name type="scientific">Roseimaritima ulvae</name>
    <dbReference type="NCBI Taxonomy" id="980254"/>
    <lineage>
        <taxon>Bacteria</taxon>
        <taxon>Pseudomonadati</taxon>
        <taxon>Planctomycetota</taxon>
        <taxon>Planctomycetia</taxon>
        <taxon>Pirellulales</taxon>
        <taxon>Pirellulaceae</taxon>
        <taxon>Roseimaritima</taxon>
    </lineage>
</organism>
<dbReference type="CDD" id="cd13518">
    <property type="entry name" value="PBP2_Fe3_thiamine_like"/>
    <property type="match status" value="1"/>
</dbReference>
<name>A0A5B9QPG5_9BACT</name>
<dbReference type="EMBL" id="CP042914">
    <property type="protein sequence ID" value="QEG39819.1"/>
    <property type="molecule type" value="Genomic_DNA"/>
</dbReference>
<keyword evidence="3" id="KW-1185">Reference proteome</keyword>
<dbReference type="InterPro" id="IPR026045">
    <property type="entry name" value="Ferric-bd"/>
</dbReference>
<dbReference type="Proteomes" id="UP000325286">
    <property type="component" value="Chromosome"/>
</dbReference>
<protein>
    <submittedName>
        <fullName evidence="2">Putative binding protein component of ABC iron transporter</fullName>
    </submittedName>
</protein>
<dbReference type="PIRSF" id="PIRSF002825">
    <property type="entry name" value="CfbpA"/>
    <property type="match status" value="1"/>
</dbReference>
<dbReference type="RefSeq" id="WP_068134210.1">
    <property type="nucleotide sequence ID" value="NZ_CP042914.1"/>
</dbReference>
<proteinExistence type="predicted"/>
<dbReference type="KEGG" id="rul:UC8_18180"/>
<dbReference type="PROSITE" id="PS51257">
    <property type="entry name" value="PROKAR_LIPOPROTEIN"/>
    <property type="match status" value="1"/>
</dbReference>
<dbReference type="Gene3D" id="3.40.190.10">
    <property type="entry name" value="Periplasmic binding protein-like II"/>
    <property type="match status" value="2"/>
</dbReference>